<organism evidence="9 10">
    <name type="scientific">Adhaeribacter soli</name>
    <dbReference type="NCBI Taxonomy" id="2607655"/>
    <lineage>
        <taxon>Bacteria</taxon>
        <taxon>Pseudomonadati</taxon>
        <taxon>Bacteroidota</taxon>
        <taxon>Cytophagia</taxon>
        <taxon>Cytophagales</taxon>
        <taxon>Hymenobacteraceae</taxon>
        <taxon>Adhaeribacter</taxon>
    </lineage>
</organism>
<gene>
    <name evidence="9" type="ORF">F0P94_09250</name>
</gene>
<evidence type="ECO:0000256" key="7">
    <source>
        <dbReference type="SAM" id="MobiDB-lite"/>
    </source>
</evidence>
<dbReference type="RefSeq" id="WP_150903600.1">
    <property type="nucleotide sequence ID" value="NZ_VTWT01000004.1"/>
</dbReference>
<evidence type="ECO:0000256" key="4">
    <source>
        <dbReference type="ARBA" id="ARBA00022825"/>
    </source>
</evidence>
<dbReference type="PANTHER" id="PTHR43806">
    <property type="entry name" value="PEPTIDASE S8"/>
    <property type="match status" value="1"/>
</dbReference>
<dbReference type="PROSITE" id="PS51892">
    <property type="entry name" value="SUBTILASE"/>
    <property type="match status" value="1"/>
</dbReference>
<reference evidence="9 10" key="1">
    <citation type="submission" date="2019-09" db="EMBL/GenBank/DDBJ databases">
        <title>Genome sequence of Adhaeribacter sp. M2.</title>
        <authorList>
            <person name="Srinivasan S."/>
        </authorList>
    </citation>
    <scope>NUCLEOTIDE SEQUENCE [LARGE SCALE GENOMIC DNA]</scope>
    <source>
        <strain evidence="9 10">M2</strain>
    </source>
</reference>
<feature type="region of interest" description="Disordered" evidence="7">
    <location>
        <begin position="1"/>
        <end position="32"/>
    </location>
</feature>
<evidence type="ECO:0000259" key="8">
    <source>
        <dbReference type="Pfam" id="PF00082"/>
    </source>
</evidence>
<evidence type="ECO:0000256" key="1">
    <source>
        <dbReference type="ARBA" id="ARBA00011073"/>
    </source>
</evidence>
<keyword evidence="3 6" id="KW-0378">Hydrolase</keyword>
<dbReference type="CDD" id="cd07487">
    <property type="entry name" value="Peptidases_S8_1"/>
    <property type="match status" value="1"/>
</dbReference>
<dbReference type="SUPFAM" id="SSF52743">
    <property type="entry name" value="Subtilisin-like"/>
    <property type="match status" value="1"/>
</dbReference>
<sequence>MADKNTNFENEDTSDYHGKRPGEGSNPDEYNFTPQVLDKTIIALPLLKEMQEEDKLRGTLIDQNKSKRSKGGSTVNVPKRKVYDVIIDLNLGFEDGRKGAQERVVEMVKSIMDSPHIYQGKINEIKTKYSNQYVFASLTGDMIRQLVREDHPEASKQKQRAVHRIWPDFEVKAFTSRSVSTVKADAARHSFSALGDGIVWAVIDSGIDKDHPHFKLHKNIHESYHRDFTAFDNDGENPFNDEFGHGTHVAGIIAGEMKAGEVAEELMDKTAITPKQKLIRAITRHRNDKNEIVYEETKLENISGMAPKCKLVSLKALDQAGRGKASNLIVAIEYIQELNGYGRDIKIHGVNMSLGYDFDPEWFACGHSPLCVEVDRLVKTGVVVVAAAGNTGYGYAKSAFRNVVATGLPLSINDPGNAALAITVGSTHRDMPHTYGVSYFSSKGPTGDGRLKPDLVAPGEKIISCAAGIKKTETNKHLPNTDSCDYVEDSGTSMAAPHVSGVIASFLSVRREYIGKPEVVKEIFMNTATDLKRDRYFQGAGLIDLMRAIQSV</sequence>
<comment type="similarity">
    <text evidence="1 6">Belongs to the peptidase S8 family.</text>
</comment>
<dbReference type="GO" id="GO:0004252">
    <property type="term" value="F:serine-type endopeptidase activity"/>
    <property type="evidence" value="ECO:0007669"/>
    <property type="project" value="UniProtKB-UniRule"/>
</dbReference>
<dbReference type="InterPro" id="IPR023828">
    <property type="entry name" value="Peptidase_S8_Ser-AS"/>
</dbReference>
<protein>
    <submittedName>
        <fullName evidence="9">S8 family peptidase</fullName>
    </submittedName>
</protein>
<dbReference type="PROSITE" id="PS00138">
    <property type="entry name" value="SUBTILASE_SER"/>
    <property type="match status" value="1"/>
</dbReference>
<dbReference type="InterPro" id="IPR015500">
    <property type="entry name" value="Peptidase_S8_subtilisin-rel"/>
</dbReference>
<evidence type="ECO:0000256" key="2">
    <source>
        <dbReference type="ARBA" id="ARBA00022670"/>
    </source>
</evidence>
<proteinExistence type="inferred from homology"/>
<dbReference type="InterPro" id="IPR022398">
    <property type="entry name" value="Peptidase_S8_His-AS"/>
</dbReference>
<dbReference type="InterPro" id="IPR000209">
    <property type="entry name" value="Peptidase_S8/S53_dom"/>
</dbReference>
<evidence type="ECO:0000313" key="9">
    <source>
        <dbReference type="EMBL" id="KAA9338966.1"/>
    </source>
</evidence>
<dbReference type="PRINTS" id="PR00723">
    <property type="entry name" value="SUBTILISIN"/>
</dbReference>
<dbReference type="Pfam" id="PF00082">
    <property type="entry name" value="Peptidase_S8"/>
    <property type="match status" value="1"/>
</dbReference>
<dbReference type="Gene3D" id="3.40.50.200">
    <property type="entry name" value="Peptidase S8/S53 domain"/>
    <property type="match status" value="1"/>
</dbReference>
<keyword evidence="4 6" id="KW-0720">Serine protease</keyword>
<feature type="active site" description="Charge relay system" evidence="5 6">
    <location>
        <position position="245"/>
    </location>
</feature>
<evidence type="ECO:0000313" key="10">
    <source>
        <dbReference type="Proteomes" id="UP000326570"/>
    </source>
</evidence>
<name>A0A5N1IZS0_9BACT</name>
<dbReference type="EMBL" id="VTWT01000004">
    <property type="protein sequence ID" value="KAA9338966.1"/>
    <property type="molecule type" value="Genomic_DNA"/>
</dbReference>
<dbReference type="Proteomes" id="UP000326570">
    <property type="component" value="Unassembled WGS sequence"/>
</dbReference>
<keyword evidence="10" id="KW-1185">Reference proteome</keyword>
<comment type="caution">
    <text evidence="9">The sequence shown here is derived from an EMBL/GenBank/DDBJ whole genome shotgun (WGS) entry which is preliminary data.</text>
</comment>
<dbReference type="AlphaFoldDB" id="A0A5N1IZS0"/>
<keyword evidence="2 6" id="KW-0645">Protease</keyword>
<feature type="active site" description="Charge relay system" evidence="5 6">
    <location>
        <position position="204"/>
    </location>
</feature>
<evidence type="ECO:0000256" key="6">
    <source>
        <dbReference type="PROSITE-ProRule" id="PRU01240"/>
    </source>
</evidence>
<feature type="domain" description="Peptidase S8/S53" evidence="8">
    <location>
        <begin position="195"/>
        <end position="535"/>
    </location>
</feature>
<feature type="active site" description="Charge relay system" evidence="5 6">
    <location>
        <position position="493"/>
    </location>
</feature>
<evidence type="ECO:0000256" key="5">
    <source>
        <dbReference type="PIRSR" id="PIRSR615500-1"/>
    </source>
</evidence>
<dbReference type="PROSITE" id="PS00137">
    <property type="entry name" value="SUBTILASE_HIS"/>
    <property type="match status" value="1"/>
</dbReference>
<dbReference type="InterPro" id="IPR036852">
    <property type="entry name" value="Peptidase_S8/S53_dom_sf"/>
</dbReference>
<evidence type="ECO:0000256" key="3">
    <source>
        <dbReference type="ARBA" id="ARBA00022801"/>
    </source>
</evidence>
<accession>A0A5N1IZS0</accession>
<dbReference type="InterPro" id="IPR050131">
    <property type="entry name" value="Peptidase_S8_subtilisin-like"/>
</dbReference>
<dbReference type="PANTHER" id="PTHR43806:SF11">
    <property type="entry name" value="CEREVISIN-RELATED"/>
    <property type="match status" value="1"/>
</dbReference>
<dbReference type="GO" id="GO:0006508">
    <property type="term" value="P:proteolysis"/>
    <property type="evidence" value="ECO:0007669"/>
    <property type="project" value="UniProtKB-KW"/>
</dbReference>